<dbReference type="Gene3D" id="3.10.520.10">
    <property type="entry name" value="ApbE-like domains"/>
    <property type="match status" value="1"/>
</dbReference>
<name>A0A5C8ZCY1_9ACTN</name>
<evidence type="ECO:0000256" key="7">
    <source>
        <dbReference type="ARBA" id="ARBA00022827"/>
    </source>
</evidence>
<comment type="cofactor">
    <cofactor evidence="1">
        <name>Mg(2+)</name>
        <dbReference type="ChEBI" id="CHEBI:18420"/>
    </cofactor>
</comment>
<keyword evidence="5 12" id="KW-0808">Transferase</keyword>
<evidence type="ECO:0000256" key="2">
    <source>
        <dbReference type="ARBA" id="ARBA00011955"/>
    </source>
</evidence>
<gene>
    <name evidence="12" type="ORF">FMM08_16070</name>
</gene>
<dbReference type="SUPFAM" id="SSF143631">
    <property type="entry name" value="ApbE-like"/>
    <property type="match status" value="1"/>
</dbReference>
<dbReference type="EMBL" id="VKAC01000010">
    <property type="protein sequence ID" value="TXR55021.1"/>
    <property type="molecule type" value="Genomic_DNA"/>
</dbReference>
<dbReference type="PANTHER" id="PTHR30040">
    <property type="entry name" value="THIAMINE BIOSYNTHESIS LIPOPROTEIN APBE"/>
    <property type="match status" value="1"/>
</dbReference>
<dbReference type="RefSeq" id="WP_147927411.1">
    <property type="nucleotide sequence ID" value="NZ_VKAC01000010.1"/>
</dbReference>
<dbReference type="InterPro" id="IPR024932">
    <property type="entry name" value="ApbE"/>
</dbReference>
<comment type="caution">
    <text evidence="12">The sequence shown here is derived from an EMBL/GenBank/DDBJ whole genome shotgun (WGS) entry which is preliminary data.</text>
</comment>
<feature type="region of interest" description="Disordered" evidence="11">
    <location>
        <begin position="1"/>
        <end position="23"/>
    </location>
</feature>
<dbReference type="PANTHER" id="PTHR30040:SF2">
    <property type="entry name" value="FAD:PROTEIN FMN TRANSFERASE"/>
    <property type="match status" value="1"/>
</dbReference>
<evidence type="ECO:0000256" key="3">
    <source>
        <dbReference type="ARBA" id="ARBA00016337"/>
    </source>
</evidence>
<evidence type="ECO:0000256" key="9">
    <source>
        <dbReference type="ARBA" id="ARBA00031306"/>
    </source>
</evidence>
<evidence type="ECO:0000313" key="12">
    <source>
        <dbReference type="EMBL" id="TXR55021.1"/>
    </source>
</evidence>
<dbReference type="GO" id="GO:0016740">
    <property type="term" value="F:transferase activity"/>
    <property type="evidence" value="ECO:0007669"/>
    <property type="project" value="UniProtKB-KW"/>
</dbReference>
<feature type="compositionally biased region" description="Basic residues" evidence="11">
    <location>
        <begin position="10"/>
        <end position="22"/>
    </location>
</feature>
<dbReference type="InterPro" id="IPR003374">
    <property type="entry name" value="ApbE-like_sf"/>
</dbReference>
<keyword evidence="6" id="KW-0479">Metal-binding</keyword>
<keyword evidence="13" id="KW-1185">Reference proteome</keyword>
<evidence type="ECO:0000256" key="6">
    <source>
        <dbReference type="ARBA" id="ARBA00022723"/>
    </source>
</evidence>
<dbReference type="Proteomes" id="UP000321234">
    <property type="component" value="Unassembled WGS sequence"/>
</dbReference>
<proteinExistence type="predicted"/>
<dbReference type="Pfam" id="PF02424">
    <property type="entry name" value="ApbE"/>
    <property type="match status" value="1"/>
</dbReference>
<evidence type="ECO:0000256" key="8">
    <source>
        <dbReference type="ARBA" id="ARBA00022842"/>
    </source>
</evidence>
<evidence type="ECO:0000256" key="1">
    <source>
        <dbReference type="ARBA" id="ARBA00001946"/>
    </source>
</evidence>
<dbReference type="OrthoDB" id="9778595at2"/>
<dbReference type="GO" id="GO:0046872">
    <property type="term" value="F:metal ion binding"/>
    <property type="evidence" value="ECO:0007669"/>
    <property type="project" value="UniProtKB-KW"/>
</dbReference>
<reference evidence="12 13" key="1">
    <citation type="submission" date="2019-07" db="EMBL/GenBank/DDBJ databases">
        <title>Quadrisphaera sp. strain DD2A genome sequencing and assembly.</title>
        <authorList>
            <person name="Kim I."/>
        </authorList>
    </citation>
    <scope>NUCLEOTIDE SEQUENCE [LARGE SCALE GENOMIC DNA]</scope>
    <source>
        <strain evidence="12 13">DD2A</strain>
    </source>
</reference>
<evidence type="ECO:0000256" key="5">
    <source>
        <dbReference type="ARBA" id="ARBA00022679"/>
    </source>
</evidence>
<comment type="catalytic activity">
    <reaction evidence="10">
        <text>L-threonyl-[protein] + FAD = FMN-L-threonyl-[protein] + AMP + H(+)</text>
        <dbReference type="Rhea" id="RHEA:36847"/>
        <dbReference type="Rhea" id="RHEA-COMP:11060"/>
        <dbReference type="Rhea" id="RHEA-COMP:11061"/>
        <dbReference type="ChEBI" id="CHEBI:15378"/>
        <dbReference type="ChEBI" id="CHEBI:30013"/>
        <dbReference type="ChEBI" id="CHEBI:57692"/>
        <dbReference type="ChEBI" id="CHEBI:74257"/>
        <dbReference type="ChEBI" id="CHEBI:456215"/>
        <dbReference type="EC" id="2.7.1.180"/>
    </reaction>
</comment>
<organism evidence="12 13">
    <name type="scientific">Quadrisphaera setariae</name>
    <dbReference type="NCBI Taxonomy" id="2593304"/>
    <lineage>
        <taxon>Bacteria</taxon>
        <taxon>Bacillati</taxon>
        <taxon>Actinomycetota</taxon>
        <taxon>Actinomycetes</taxon>
        <taxon>Kineosporiales</taxon>
        <taxon>Kineosporiaceae</taxon>
        <taxon>Quadrisphaera</taxon>
    </lineage>
</organism>
<dbReference type="EC" id="2.7.1.180" evidence="2"/>
<keyword evidence="7" id="KW-0274">FAD</keyword>
<evidence type="ECO:0000256" key="4">
    <source>
        <dbReference type="ARBA" id="ARBA00022630"/>
    </source>
</evidence>
<accession>A0A5C8ZCY1</accession>
<sequence length="379" mass="38831">MSTAVLTRRASTRKTTRTRRTATRPTAVEWSVWTTTARLVVTDPAVLPAARAFVEERLAAVDAAASRFRPDSEVVGASRASEAGVPVRVSALLADLVAVALDAAERTGGAVDPTLGGLLAQLGYDDDLDAVRARPTRAPATRPVGEAPVPVRPVRATASADPAALPRPSAAWRHVVVLPDSTPGGGALLWLPAGVLLDLGATAKARTADLCAAAVVERFGGGALVSLGGDVATAGREPDGGWQVDVQDGDGEPRSRLALGGVRGVATSSTLHRRWTTAHGPAHHVLDPATGLPADPVWRTASVVAPSCAEANALSTAALVLGALAPAWLQRQGATARLVGDDGDVVLVGPWPSEETSAQASWQTSVQTSALVAAEGEPR</sequence>
<dbReference type="AlphaFoldDB" id="A0A5C8ZCY1"/>
<keyword evidence="8" id="KW-0460">Magnesium</keyword>
<keyword evidence="4" id="KW-0285">Flavoprotein</keyword>
<evidence type="ECO:0000256" key="11">
    <source>
        <dbReference type="SAM" id="MobiDB-lite"/>
    </source>
</evidence>
<protein>
    <recommendedName>
        <fullName evidence="3">FAD:protein FMN transferase</fullName>
        <ecNumber evidence="2">2.7.1.180</ecNumber>
    </recommendedName>
    <alternativeName>
        <fullName evidence="9">Flavin transferase</fullName>
    </alternativeName>
</protein>
<evidence type="ECO:0000313" key="13">
    <source>
        <dbReference type="Proteomes" id="UP000321234"/>
    </source>
</evidence>
<evidence type="ECO:0000256" key="10">
    <source>
        <dbReference type="ARBA" id="ARBA00048540"/>
    </source>
</evidence>